<dbReference type="Pfam" id="PF01609">
    <property type="entry name" value="DDE_Tnp_1"/>
    <property type="match status" value="1"/>
</dbReference>
<evidence type="ECO:0000259" key="1">
    <source>
        <dbReference type="Pfam" id="PF01609"/>
    </source>
</evidence>
<dbReference type="EMBL" id="CP104064">
    <property type="protein sequence ID" value="WAH36469.1"/>
    <property type="molecule type" value="Genomic_DNA"/>
</dbReference>
<feature type="domain" description="Transposase IS4-like" evidence="1">
    <location>
        <begin position="4"/>
        <end position="75"/>
    </location>
</feature>
<name>A0ABY6Z0S7_9BACL</name>
<gene>
    <name evidence="2" type="ORF">NZD86_19990</name>
</gene>
<dbReference type="InterPro" id="IPR002559">
    <property type="entry name" value="Transposase_11"/>
</dbReference>
<keyword evidence="3" id="KW-1185">Reference proteome</keyword>
<organism evidence="2 3">
    <name type="scientific">Alicyclobacillus dauci</name>
    <dbReference type="NCBI Taxonomy" id="1475485"/>
    <lineage>
        <taxon>Bacteria</taxon>
        <taxon>Bacillati</taxon>
        <taxon>Bacillota</taxon>
        <taxon>Bacilli</taxon>
        <taxon>Bacillales</taxon>
        <taxon>Alicyclobacillaceae</taxon>
        <taxon>Alicyclobacillus</taxon>
    </lineage>
</organism>
<accession>A0ABY6Z0S7</accession>
<sequence>MRSGSAHTADRFYEFYYAMKEQLPSGCNIRAIRTDKGFTGERVFQTLEQDHQDYIVKLRWTKRLATLTQNLAWHCITKSERELRLRNAHV</sequence>
<protein>
    <submittedName>
        <fullName evidence="2">Transposase</fullName>
    </submittedName>
</protein>
<dbReference type="RefSeq" id="WP_268043810.1">
    <property type="nucleotide sequence ID" value="NZ_CP104064.1"/>
</dbReference>
<evidence type="ECO:0000313" key="2">
    <source>
        <dbReference type="EMBL" id="WAH36469.1"/>
    </source>
</evidence>
<reference evidence="2" key="1">
    <citation type="submission" date="2022-08" db="EMBL/GenBank/DDBJ databases">
        <title>Alicyclobacillus dauci DSM2870, complete genome.</title>
        <authorList>
            <person name="Wang Q."/>
            <person name="Cai R."/>
            <person name="Wang Z."/>
        </authorList>
    </citation>
    <scope>NUCLEOTIDE SEQUENCE</scope>
    <source>
        <strain evidence="2">DSM 28700</strain>
    </source>
</reference>
<proteinExistence type="predicted"/>
<evidence type="ECO:0000313" key="3">
    <source>
        <dbReference type="Proteomes" id="UP001164803"/>
    </source>
</evidence>
<dbReference type="Proteomes" id="UP001164803">
    <property type="component" value="Chromosome"/>
</dbReference>